<dbReference type="GO" id="GO:0003677">
    <property type="term" value="F:DNA binding"/>
    <property type="evidence" value="ECO:0007669"/>
    <property type="project" value="UniProtKB-UniRule"/>
</dbReference>
<organism evidence="5 6">
    <name type="scientific">Oceanobacillus limi</name>
    <dbReference type="NCBI Taxonomy" id="930131"/>
    <lineage>
        <taxon>Bacteria</taxon>
        <taxon>Bacillati</taxon>
        <taxon>Bacillota</taxon>
        <taxon>Bacilli</taxon>
        <taxon>Bacillales</taxon>
        <taxon>Bacillaceae</taxon>
        <taxon>Oceanobacillus</taxon>
    </lineage>
</organism>
<protein>
    <submittedName>
        <fullName evidence="5">Transcriptional regulator, TetR family</fullName>
    </submittedName>
</protein>
<dbReference type="Proteomes" id="UP000198618">
    <property type="component" value="Unassembled WGS sequence"/>
</dbReference>
<sequence length="297" mass="34476">MNKKKKQIIDAALQLFVDKGFALTSIQDIIDEANVAKGTFYNYFASKNDCLMAILDFVHQEADRRRQAEAIGKSVTDESVLVKQIAIRMNINREHRLISLFETVGFSDDKELIAFIKQQHIDEIEWLAKRLEEVFSQETADYALDQAVILLGMIHHFMHVWTLGSEKEITTENIIRFALKRLKPMISDQTERKDVFLPRGWLSGSTNESKAKRELVELIVKAIQRLQTELLKEKEINVSEELEYTNFLLKEVQSDQPRTFLFERITESLSQLLQTKPFNQQTTQLSQQISILTQKLK</sequence>
<name>A0A1H9YA69_9BACI</name>
<dbReference type="Gene3D" id="1.10.357.10">
    <property type="entry name" value="Tetracycline Repressor, domain 2"/>
    <property type="match status" value="1"/>
</dbReference>
<dbReference type="PANTHER" id="PTHR43479:SF22">
    <property type="entry name" value="TRANSCRIPTIONAL REGULATOR, TETR FAMILY"/>
    <property type="match status" value="1"/>
</dbReference>
<dbReference type="EMBL" id="FOHE01000001">
    <property type="protein sequence ID" value="SES65856.1"/>
    <property type="molecule type" value="Genomic_DNA"/>
</dbReference>
<evidence type="ECO:0000256" key="2">
    <source>
        <dbReference type="ARBA" id="ARBA00023125"/>
    </source>
</evidence>
<evidence type="ECO:0000256" key="3">
    <source>
        <dbReference type="PROSITE-ProRule" id="PRU00335"/>
    </source>
</evidence>
<keyword evidence="2 3" id="KW-0238">DNA-binding</keyword>
<evidence type="ECO:0000313" key="5">
    <source>
        <dbReference type="EMBL" id="SES65856.1"/>
    </source>
</evidence>
<feature type="DNA-binding region" description="H-T-H motif" evidence="3">
    <location>
        <begin position="25"/>
        <end position="44"/>
    </location>
</feature>
<dbReference type="InterPro" id="IPR009057">
    <property type="entry name" value="Homeodomain-like_sf"/>
</dbReference>
<dbReference type="PROSITE" id="PS01081">
    <property type="entry name" value="HTH_TETR_1"/>
    <property type="match status" value="1"/>
</dbReference>
<keyword evidence="1" id="KW-0678">Repressor</keyword>
<dbReference type="OrthoDB" id="9812993at2"/>
<keyword evidence="6" id="KW-1185">Reference proteome</keyword>
<dbReference type="RefSeq" id="WP_090866060.1">
    <property type="nucleotide sequence ID" value="NZ_FOHE01000001.1"/>
</dbReference>
<evidence type="ECO:0000313" key="6">
    <source>
        <dbReference type="Proteomes" id="UP000198618"/>
    </source>
</evidence>
<dbReference type="InterPro" id="IPR001647">
    <property type="entry name" value="HTH_TetR"/>
</dbReference>
<dbReference type="PRINTS" id="PR00455">
    <property type="entry name" value="HTHTETR"/>
</dbReference>
<accession>A0A1H9YA69</accession>
<dbReference type="SUPFAM" id="SSF46689">
    <property type="entry name" value="Homeodomain-like"/>
    <property type="match status" value="1"/>
</dbReference>
<evidence type="ECO:0000256" key="1">
    <source>
        <dbReference type="ARBA" id="ARBA00022491"/>
    </source>
</evidence>
<dbReference type="InterPro" id="IPR050624">
    <property type="entry name" value="HTH-type_Tx_Regulator"/>
</dbReference>
<dbReference type="PANTHER" id="PTHR43479">
    <property type="entry name" value="ACREF/ENVCD OPERON REPRESSOR-RELATED"/>
    <property type="match status" value="1"/>
</dbReference>
<dbReference type="PROSITE" id="PS50977">
    <property type="entry name" value="HTH_TETR_2"/>
    <property type="match status" value="1"/>
</dbReference>
<reference evidence="5 6" key="1">
    <citation type="submission" date="2016-10" db="EMBL/GenBank/DDBJ databases">
        <authorList>
            <person name="de Groot N.N."/>
        </authorList>
    </citation>
    <scope>NUCLEOTIDE SEQUENCE [LARGE SCALE GENOMIC DNA]</scope>
    <source>
        <strain evidence="5 6">IBRC-M 10780</strain>
    </source>
</reference>
<dbReference type="AlphaFoldDB" id="A0A1H9YA69"/>
<proteinExistence type="predicted"/>
<evidence type="ECO:0000259" key="4">
    <source>
        <dbReference type="PROSITE" id="PS50977"/>
    </source>
</evidence>
<dbReference type="Pfam" id="PF00440">
    <property type="entry name" value="TetR_N"/>
    <property type="match status" value="1"/>
</dbReference>
<gene>
    <name evidence="5" type="ORF">SAMN05216389_101283</name>
</gene>
<dbReference type="STRING" id="930131.SAMN05216389_101283"/>
<feature type="domain" description="HTH tetR-type" evidence="4">
    <location>
        <begin position="2"/>
        <end position="62"/>
    </location>
</feature>
<dbReference type="InterPro" id="IPR023772">
    <property type="entry name" value="DNA-bd_HTH_TetR-type_CS"/>
</dbReference>